<evidence type="ECO:0000256" key="5">
    <source>
        <dbReference type="ARBA" id="ARBA00023242"/>
    </source>
</evidence>
<dbReference type="Pfam" id="PF00076">
    <property type="entry name" value="RRM_1"/>
    <property type="match status" value="1"/>
</dbReference>
<evidence type="ECO:0000256" key="3">
    <source>
        <dbReference type="ARBA" id="ARBA00022884"/>
    </source>
</evidence>
<name>A0A1X2IHG7_9FUNG</name>
<keyword evidence="4" id="KW-0508">mRNA splicing</keyword>
<feature type="region of interest" description="Disordered" evidence="7">
    <location>
        <begin position="1"/>
        <end position="132"/>
    </location>
</feature>
<dbReference type="GO" id="GO:0005654">
    <property type="term" value="C:nucleoplasm"/>
    <property type="evidence" value="ECO:0007669"/>
    <property type="project" value="TreeGrafter"/>
</dbReference>
<sequence>MARFSTSPSRRSRYSRSPSPRRERLSRSPSPARRGRRYSRSPSPRGRRTSRSYSASRSRSPYSSRSRSRSYSSDSRSFSSRSRSFSSRSPSPAPRRRKQYSGRGRSRSPSPRYRRRRSVTPPPAPPPPVKPNRLMVAQLTRNVNKDHIEEIFGVYGPLVEVDFPKHRRFKTNTGRAFVEYETVEDAEKAIAHMDGGQLDGQIVTVAVAPPRRIPRPQYPAPRRSSKSSSLSLFNMKMTR</sequence>
<evidence type="ECO:0000313" key="10">
    <source>
        <dbReference type="Proteomes" id="UP000193560"/>
    </source>
</evidence>
<feature type="region of interest" description="Disordered" evidence="7">
    <location>
        <begin position="212"/>
        <end position="239"/>
    </location>
</feature>
<accession>A0A1X2IHG7</accession>
<dbReference type="EMBL" id="MCGE01000011">
    <property type="protein sequence ID" value="ORZ16472.1"/>
    <property type="molecule type" value="Genomic_DNA"/>
</dbReference>
<evidence type="ECO:0000256" key="4">
    <source>
        <dbReference type="ARBA" id="ARBA00023187"/>
    </source>
</evidence>
<feature type="compositionally biased region" description="Basic residues" evidence="7">
    <location>
        <begin position="33"/>
        <end position="50"/>
    </location>
</feature>
<dbReference type="Gene3D" id="3.30.70.330">
    <property type="match status" value="1"/>
</dbReference>
<proteinExistence type="predicted"/>
<dbReference type="Proteomes" id="UP000193560">
    <property type="component" value="Unassembled WGS sequence"/>
</dbReference>
<comment type="subcellular location">
    <subcellularLocation>
        <location evidence="1">Nucleus</location>
    </subcellularLocation>
</comment>
<dbReference type="STRING" id="90262.A0A1X2IHG7"/>
<keyword evidence="10" id="KW-1185">Reference proteome</keyword>
<dbReference type="GO" id="GO:0003723">
    <property type="term" value="F:RNA binding"/>
    <property type="evidence" value="ECO:0007669"/>
    <property type="project" value="UniProtKB-UniRule"/>
</dbReference>
<dbReference type="GO" id="GO:0000398">
    <property type="term" value="P:mRNA splicing, via spliceosome"/>
    <property type="evidence" value="ECO:0007669"/>
    <property type="project" value="TreeGrafter"/>
</dbReference>
<dbReference type="InterPro" id="IPR034201">
    <property type="entry name" value="RNPS1_RRM"/>
</dbReference>
<feature type="domain" description="RRM" evidence="8">
    <location>
        <begin position="132"/>
        <end position="210"/>
    </location>
</feature>
<gene>
    <name evidence="9" type="ORF">BCR42DRAFT_36540</name>
</gene>
<evidence type="ECO:0000256" key="7">
    <source>
        <dbReference type="SAM" id="MobiDB-lite"/>
    </source>
</evidence>
<dbReference type="OrthoDB" id="252020at2759"/>
<comment type="caution">
    <text evidence="9">The sequence shown here is derived from an EMBL/GenBank/DDBJ whole genome shotgun (WGS) entry which is preliminary data.</text>
</comment>
<dbReference type="GO" id="GO:0061574">
    <property type="term" value="C:ASAP complex"/>
    <property type="evidence" value="ECO:0007669"/>
    <property type="project" value="TreeGrafter"/>
</dbReference>
<dbReference type="CDD" id="cd12365">
    <property type="entry name" value="RRM_RNPS1"/>
    <property type="match status" value="1"/>
</dbReference>
<dbReference type="InterPro" id="IPR000504">
    <property type="entry name" value="RRM_dom"/>
</dbReference>
<evidence type="ECO:0000313" key="9">
    <source>
        <dbReference type="EMBL" id="ORZ16472.1"/>
    </source>
</evidence>
<evidence type="ECO:0000256" key="2">
    <source>
        <dbReference type="ARBA" id="ARBA00022664"/>
    </source>
</evidence>
<protein>
    <recommendedName>
        <fullName evidence="8">RRM domain-containing protein</fullName>
    </recommendedName>
</protein>
<reference evidence="9 10" key="1">
    <citation type="submission" date="2016-07" db="EMBL/GenBank/DDBJ databases">
        <title>Pervasive Adenine N6-methylation of Active Genes in Fungi.</title>
        <authorList>
            <consortium name="DOE Joint Genome Institute"/>
            <person name="Mondo S.J."/>
            <person name="Dannebaum R.O."/>
            <person name="Kuo R.C."/>
            <person name="Labutti K."/>
            <person name="Haridas S."/>
            <person name="Kuo A."/>
            <person name="Salamov A."/>
            <person name="Ahrendt S.R."/>
            <person name="Lipzen A."/>
            <person name="Sullivan W."/>
            <person name="Andreopoulos W.B."/>
            <person name="Clum A."/>
            <person name="Lindquist E."/>
            <person name="Daum C."/>
            <person name="Ramamoorthy G.K."/>
            <person name="Gryganskyi A."/>
            <person name="Culley D."/>
            <person name="Magnuson J.K."/>
            <person name="James T.Y."/>
            <person name="O'Malley M.A."/>
            <person name="Stajich J.E."/>
            <person name="Spatafora J.W."/>
            <person name="Visel A."/>
            <person name="Grigoriev I.V."/>
        </authorList>
    </citation>
    <scope>NUCLEOTIDE SEQUENCE [LARGE SCALE GENOMIC DNA]</scope>
    <source>
        <strain evidence="9 10">NRRL 1336</strain>
    </source>
</reference>
<feature type="compositionally biased region" description="Low complexity" evidence="7">
    <location>
        <begin position="51"/>
        <end position="90"/>
    </location>
</feature>
<dbReference type="GO" id="GO:0005737">
    <property type="term" value="C:cytoplasm"/>
    <property type="evidence" value="ECO:0007669"/>
    <property type="project" value="TreeGrafter"/>
</dbReference>
<dbReference type="PANTHER" id="PTHR15481:SF0">
    <property type="entry name" value="LD23870P-RELATED"/>
    <property type="match status" value="1"/>
</dbReference>
<dbReference type="PANTHER" id="PTHR15481">
    <property type="entry name" value="RIBONUCLEIC ACID BINDING PROTEIN S1"/>
    <property type="match status" value="1"/>
</dbReference>
<keyword evidence="3 6" id="KW-0694">RNA-binding</keyword>
<dbReference type="AlphaFoldDB" id="A0A1X2IHG7"/>
<dbReference type="InterPro" id="IPR012677">
    <property type="entry name" value="Nucleotide-bd_a/b_plait_sf"/>
</dbReference>
<keyword evidence="2" id="KW-0507">mRNA processing</keyword>
<dbReference type="SUPFAM" id="SSF54928">
    <property type="entry name" value="RNA-binding domain, RBD"/>
    <property type="match status" value="1"/>
</dbReference>
<dbReference type="PROSITE" id="PS50102">
    <property type="entry name" value="RRM"/>
    <property type="match status" value="1"/>
</dbReference>
<evidence type="ECO:0000259" key="8">
    <source>
        <dbReference type="PROSITE" id="PS50102"/>
    </source>
</evidence>
<feature type="compositionally biased region" description="Basic residues" evidence="7">
    <location>
        <begin position="94"/>
        <end position="118"/>
    </location>
</feature>
<evidence type="ECO:0000256" key="1">
    <source>
        <dbReference type="ARBA" id="ARBA00004123"/>
    </source>
</evidence>
<evidence type="ECO:0000256" key="6">
    <source>
        <dbReference type="PROSITE-ProRule" id="PRU00176"/>
    </source>
</evidence>
<dbReference type="SMART" id="SM00360">
    <property type="entry name" value="RRM"/>
    <property type="match status" value="1"/>
</dbReference>
<feature type="compositionally biased region" description="Pro residues" evidence="7">
    <location>
        <begin position="120"/>
        <end position="130"/>
    </location>
</feature>
<keyword evidence="5" id="KW-0539">Nucleus</keyword>
<organism evidence="9 10">
    <name type="scientific">Absidia repens</name>
    <dbReference type="NCBI Taxonomy" id="90262"/>
    <lineage>
        <taxon>Eukaryota</taxon>
        <taxon>Fungi</taxon>
        <taxon>Fungi incertae sedis</taxon>
        <taxon>Mucoromycota</taxon>
        <taxon>Mucoromycotina</taxon>
        <taxon>Mucoromycetes</taxon>
        <taxon>Mucorales</taxon>
        <taxon>Cunninghamellaceae</taxon>
        <taxon>Absidia</taxon>
    </lineage>
</organism>
<dbReference type="InterPro" id="IPR035979">
    <property type="entry name" value="RBD_domain_sf"/>
</dbReference>